<feature type="signal peptide" evidence="3">
    <location>
        <begin position="1"/>
        <end position="26"/>
    </location>
</feature>
<dbReference type="InterPro" id="IPR024930">
    <property type="entry name" value="Skp_dom_sf"/>
</dbReference>
<evidence type="ECO:0000313" key="5">
    <source>
        <dbReference type="Proteomes" id="UP000733611"/>
    </source>
</evidence>
<dbReference type="PANTHER" id="PTHR35089">
    <property type="entry name" value="CHAPERONE PROTEIN SKP"/>
    <property type="match status" value="1"/>
</dbReference>
<reference evidence="4" key="1">
    <citation type="journal article" date="2021" name="PeerJ">
        <title>Extensive microbial diversity within the chicken gut microbiome revealed by metagenomics and culture.</title>
        <authorList>
            <person name="Gilroy R."/>
            <person name="Ravi A."/>
            <person name="Getino M."/>
            <person name="Pursley I."/>
            <person name="Horton D.L."/>
            <person name="Alikhan N.F."/>
            <person name="Baker D."/>
            <person name="Gharbi K."/>
            <person name="Hall N."/>
            <person name="Watson M."/>
            <person name="Adriaenssens E.M."/>
            <person name="Foster-Nyarko E."/>
            <person name="Jarju S."/>
            <person name="Secka A."/>
            <person name="Antonio M."/>
            <person name="Oren A."/>
            <person name="Chaudhuri R.R."/>
            <person name="La Ragione R."/>
            <person name="Hildebrand F."/>
            <person name="Pallen M.J."/>
        </authorList>
    </citation>
    <scope>NUCLEOTIDE SEQUENCE</scope>
    <source>
        <strain evidence="4">378</strain>
    </source>
</reference>
<feature type="chain" id="PRO_5037646202" evidence="3">
    <location>
        <begin position="27"/>
        <end position="186"/>
    </location>
</feature>
<dbReference type="AlphaFoldDB" id="A0A948TFK9"/>
<proteinExistence type="inferred from homology"/>
<protein>
    <submittedName>
        <fullName evidence="4">OmpH family outer membrane protein</fullName>
    </submittedName>
</protein>
<dbReference type="SUPFAM" id="SSF111384">
    <property type="entry name" value="OmpH-like"/>
    <property type="match status" value="1"/>
</dbReference>
<evidence type="ECO:0000313" key="4">
    <source>
        <dbReference type="EMBL" id="MBU3844009.1"/>
    </source>
</evidence>
<evidence type="ECO:0000256" key="1">
    <source>
        <dbReference type="ARBA" id="ARBA00009091"/>
    </source>
</evidence>
<dbReference type="Pfam" id="PF03938">
    <property type="entry name" value="OmpH"/>
    <property type="match status" value="1"/>
</dbReference>
<reference evidence="4" key="2">
    <citation type="submission" date="2021-04" db="EMBL/GenBank/DDBJ databases">
        <authorList>
            <person name="Gilroy R."/>
        </authorList>
    </citation>
    <scope>NUCLEOTIDE SEQUENCE</scope>
    <source>
        <strain evidence="4">378</strain>
    </source>
</reference>
<dbReference type="SMART" id="SM00935">
    <property type="entry name" value="OmpH"/>
    <property type="match status" value="1"/>
</dbReference>
<dbReference type="GO" id="GO:0050821">
    <property type="term" value="P:protein stabilization"/>
    <property type="evidence" value="ECO:0007669"/>
    <property type="project" value="TreeGrafter"/>
</dbReference>
<keyword evidence="2 3" id="KW-0732">Signal</keyword>
<dbReference type="GO" id="GO:0051082">
    <property type="term" value="F:unfolded protein binding"/>
    <property type="evidence" value="ECO:0007669"/>
    <property type="project" value="InterPro"/>
</dbReference>
<dbReference type="GO" id="GO:0005829">
    <property type="term" value="C:cytosol"/>
    <property type="evidence" value="ECO:0007669"/>
    <property type="project" value="TreeGrafter"/>
</dbReference>
<dbReference type="Gene3D" id="3.30.910.20">
    <property type="entry name" value="Skp domain"/>
    <property type="match status" value="1"/>
</dbReference>
<evidence type="ECO:0000256" key="2">
    <source>
        <dbReference type="ARBA" id="ARBA00022729"/>
    </source>
</evidence>
<dbReference type="EMBL" id="JAHLFE010000073">
    <property type="protein sequence ID" value="MBU3844009.1"/>
    <property type="molecule type" value="Genomic_DNA"/>
</dbReference>
<sequence length="186" mass="20245">MLKKVIFASALSAVCALSVVSLPAMAAPSTTPVAAAAHTPTVAVLNLPYIMSEIPQAKALQQTLAKEFGPREQELQKMQQEGMKLGQDLNAGKYTGDELVSKRRELEQKQADFRLKARALQEDQQARVQEEERALMVTVQRAIDSIAKERGIDLVLRGEAIAYTIDALDISQEVIARVSADNGTAK</sequence>
<evidence type="ECO:0000256" key="3">
    <source>
        <dbReference type="SAM" id="SignalP"/>
    </source>
</evidence>
<comment type="similarity">
    <text evidence="1">Belongs to the Skp family.</text>
</comment>
<dbReference type="PANTHER" id="PTHR35089:SF1">
    <property type="entry name" value="CHAPERONE PROTEIN SKP"/>
    <property type="match status" value="1"/>
</dbReference>
<accession>A0A948TFK9</accession>
<organism evidence="4 5">
    <name type="scientific">Candidatus Anaerobiospirillum pullicola</name>
    <dbReference type="NCBI Taxonomy" id="2838451"/>
    <lineage>
        <taxon>Bacteria</taxon>
        <taxon>Pseudomonadati</taxon>
        <taxon>Pseudomonadota</taxon>
        <taxon>Gammaproteobacteria</taxon>
        <taxon>Aeromonadales</taxon>
        <taxon>Succinivibrionaceae</taxon>
        <taxon>Anaerobiospirillum</taxon>
    </lineage>
</organism>
<dbReference type="InterPro" id="IPR005632">
    <property type="entry name" value="Chaperone_Skp"/>
</dbReference>
<gene>
    <name evidence="4" type="ORF">H9847_03945</name>
</gene>
<dbReference type="Proteomes" id="UP000733611">
    <property type="component" value="Unassembled WGS sequence"/>
</dbReference>
<comment type="caution">
    <text evidence="4">The sequence shown here is derived from an EMBL/GenBank/DDBJ whole genome shotgun (WGS) entry which is preliminary data.</text>
</comment>
<name>A0A948TFK9_9GAMM</name>